<accession>A0AAV8Y8J1</accession>
<evidence type="ECO:0000313" key="1">
    <source>
        <dbReference type="EMBL" id="KAJ8947502.1"/>
    </source>
</evidence>
<sequence length="67" mass="7540">MLYMKLLTHNMLTSKCMNGVSVGYPLGISASDVRVSEMDFNPDFVEKNDTKIGFGLFYIMLLKVLDS</sequence>
<dbReference type="InterPro" id="IPR039127">
    <property type="entry name" value="Trm112"/>
</dbReference>
<dbReference type="EMBL" id="JANEYF010002372">
    <property type="protein sequence ID" value="KAJ8947502.1"/>
    <property type="molecule type" value="Genomic_DNA"/>
</dbReference>
<comment type="caution">
    <text evidence="1">The sequence shown here is derived from an EMBL/GenBank/DDBJ whole genome shotgun (WGS) entry which is preliminary data.</text>
</comment>
<dbReference type="GO" id="GO:0070476">
    <property type="term" value="P:rRNA (guanine-N7)-methylation"/>
    <property type="evidence" value="ECO:0007669"/>
    <property type="project" value="TreeGrafter"/>
</dbReference>
<protein>
    <submittedName>
        <fullName evidence="1">Uncharacterized protein</fullName>
    </submittedName>
</protein>
<dbReference type="Proteomes" id="UP001162156">
    <property type="component" value="Unassembled WGS sequence"/>
</dbReference>
<evidence type="ECO:0000313" key="2">
    <source>
        <dbReference type="Proteomes" id="UP001162156"/>
    </source>
</evidence>
<name>A0AAV8Y8J1_9CUCU</name>
<dbReference type="Gene3D" id="2.20.25.10">
    <property type="match status" value="1"/>
</dbReference>
<gene>
    <name evidence="1" type="ORF">NQ314_008580</name>
</gene>
<dbReference type="GO" id="GO:0046982">
    <property type="term" value="F:protein heterodimerization activity"/>
    <property type="evidence" value="ECO:0007669"/>
    <property type="project" value="InterPro"/>
</dbReference>
<organism evidence="1 2">
    <name type="scientific">Rhamnusium bicolor</name>
    <dbReference type="NCBI Taxonomy" id="1586634"/>
    <lineage>
        <taxon>Eukaryota</taxon>
        <taxon>Metazoa</taxon>
        <taxon>Ecdysozoa</taxon>
        <taxon>Arthropoda</taxon>
        <taxon>Hexapoda</taxon>
        <taxon>Insecta</taxon>
        <taxon>Pterygota</taxon>
        <taxon>Neoptera</taxon>
        <taxon>Endopterygota</taxon>
        <taxon>Coleoptera</taxon>
        <taxon>Polyphaga</taxon>
        <taxon>Cucujiformia</taxon>
        <taxon>Chrysomeloidea</taxon>
        <taxon>Cerambycidae</taxon>
        <taxon>Lepturinae</taxon>
        <taxon>Rhagiini</taxon>
        <taxon>Rhamnusium</taxon>
    </lineage>
</organism>
<reference evidence="1" key="1">
    <citation type="journal article" date="2023" name="Insect Mol. Biol.">
        <title>Genome sequencing provides insights into the evolution of gene families encoding plant cell wall-degrading enzymes in longhorned beetles.</title>
        <authorList>
            <person name="Shin N.R."/>
            <person name="Okamura Y."/>
            <person name="Kirsch R."/>
            <person name="Pauchet Y."/>
        </authorList>
    </citation>
    <scope>NUCLEOTIDE SEQUENCE</scope>
    <source>
        <strain evidence="1">RBIC_L_NR</strain>
    </source>
</reference>
<dbReference type="GO" id="GO:0030488">
    <property type="term" value="P:tRNA methylation"/>
    <property type="evidence" value="ECO:0007669"/>
    <property type="project" value="TreeGrafter"/>
</dbReference>
<dbReference type="PANTHER" id="PTHR12773">
    <property type="entry name" value="UPF0315 PROTEIN-RELATED"/>
    <property type="match status" value="1"/>
</dbReference>
<proteinExistence type="predicted"/>
<dbReference type="AlphaFoldDB" id="A0AAV8Y8J1"/>
<dbReference type="PANTHER" id="PTHR12773:SF0">
    <property type="entry name" value="MULTIFUNCTIONAL METHYLTRANSFERASE SUBUNIT TRM112-LIKE PROTEIN"/>
    <property type="match status" value="1"/>
</dbReference>
<keyword evidence="2" id="KW-1185">Reference proteome</keyword>